<evidence type="ECO:0000313" key="3">
    <source>
        <dbReference type="EnsemblMetazoa" id="MESCA006492-PA"/>
    </source>
</evidence>
<dbReference type="InterPro" id="IPR014729">
    <property type="entry name" value="Rossmann-like_a/b/a_fold"/>
</dbReference>
<dbReference type="Gene3D" id="3.30.1490.150">
    <property type="entry name" value="Hypothetical protein ph0010, domain 2"/>
    <property type="match status" value="1"/>
</dbReference>
<dbReference type="SUPFAM" id="SSF143447">
    <property type="entry name" value="AMMECR1-like"/>
    <property type="match status" value="1"/>
</dbReference>
<dbReference type="GO" id="GO:0016874">
    <property type="term" value="F:ligase activity"/>
    <property type="evidence" value="ECO:0007669"/>
    <property type="project" value="UniProtKB-KW"/>
</dbReference>
<dbReference type="Proteomes" id="UP000015102">
    <property type="component" value="Unassembled WGS sequence"/>
</dbReference>
<dbReference type="Gene3D" id="3.40.50.620">
    <property type="entry name" value="HUPs"/>
    <property type="match status" value="1"/>
</dbReference>
<reference evidence="4" key="1">
    <citation type="submission" date="2013-02" db="EMBL/GenBank/DDBJ databases">
        <authorList>
            <person name="Hughes D."/>
        </authorList>
    </citation>
    <scope>NUCLEOTIDE SEQUENCE</scope>
    <source>
        <strain>Durham</strain>
        <strain evidence="4">NC isolate 2 -- Noor lab</strain>
    </source>
</reference>
<feature type="domain" description="AMMECR1" evidence="2">
    <location>
        <begin position="110"/>
        <end position="306"/>
    </location>
</feature>
<dbReference type="PANTHER" id="PTHR13016">
    <property type="entry name" value="AMMECR1 HOMOLOG"/>
    <property type="match status" value="1"/>
</dbReference>
<dbReference type="STRING" id="36166.T1GS44"/>
<evidence type="ECO:0000313" key="4">
    <source>
        <dbReference type="Proteomes" id="UP000015102"/>
    </source>
</evidence>
<dbReference type="AlphaFoldDB" id="T1GS44"/>
<accession>T1GS44</accession>
<evidence type="ECO:0000259" key="2">
    <source>
        <dbReference type="PROSITE" id="PS51112"/>
    </source>
</evidence>
<sequence>MSKAEGSYISFDILRRVLSDYFGYNIHYVMNITDIDDKIIKRARQNYLYEQYVQEVGTKSLEDVLKDQKEVLTAFQATCDKNTDPDKKVMLDKMLEKMMKAVDSLTKSVESGNNEAILQAKEFYLKEAKDPIAEWVDKQKGADVTENSIFESLPRFWEDEFHKDMTALNILPPDVLTRVSLREYALTSALRDSRFSPITREEFPKLTVSVSILQNFEEARGFLDWSLGIHGIRIEFLNERGMKRTATYLPQVATEQGWDQIQTIDSLLRKGGYKASITPEVRKSIKLTRYRSQEIQMNYNEYRSVVEQQQQQKRGNFNGNSGTGGSANSGQLGRVQC</sequence>
<dbReference type="EnsemblMetazoa" id="MESCA006492-RA">
    <property type="protein sequence ID" value="MESCA006492-PA"/>
    <property type="gene ID" value="MESCA006492"/>
</dbReference>
<dbReference type="InterPro" id="IPR002733">
    <property type="entry name" value="AMMECR1_domain"/>
</dbReference>
<feature type="region of interest" description="Disordered" evidence="1">
    <location>
        <begin position="308"/>
        <end position="337"/>
    </location>
</feature>
<organism evidence="3 4">
    <name type="scientific">Megaselia scalaris</name>
    <name type="common">Humpbacked fly</name>
    <name type="synonym">Phora scalaris</name>
    <dbReference type="NCBI Taxonomy" id="36166"/>
    <lineage>
        <taxon>Eukaryota</taxon>
        <taxon>Metazoa</taxon>
        <taxon>Ecdysozoa</taxon>
        <taxon>Arthropoda</taxon>
        <taxon>Hexapoda</taxon>
        <taxon>Insecta</taxon>
        <taxon>Pterygota</taxon>
        <taxon>Neoptera</taxon>
        <taxon>Endopterygota</taxon>
        <taxon>Diptera</taxon>
        <taxon>Brachycera</taxon>
        <taxon>Muscomorpha</taxon>
        <taxon>Platypezoidea</taxon>
        <taxon>Phoridae</taxon>
        <taxon>Megaseliini</taxon>
        <taxon>Megaselia</taxon>
    </lineage>
</organism>
<dbReference type="PROSITE" id="PS51112">
    <property type="entry name" value="AMMECR1"/>
    <property type="match status" value="1"/>
</dbReference>
<name>T1GS44_MEGSC</name>
<dbReference type="InterPro" id="IPR023473">
    <property type="entry name" value="AMMECR1"/>
</dbReference>
<proteinExistence type="predicted"/>
<protein>
    <recommendedName>
        <fullName evidence="2">AMMECR1 domain-containing protein</fullName>
    </recommendedName>
</protein>
<reference evidence="3" key="2">
    <citation type="submission" date="2015-06" db="UniProtKB">
        <authorList>
            <consortium name="EnsemblMetazoa"/>
        </authorList>
    </citation>
    <scope>IDENTIFICATION</scope>
</reference>
<dbReference type="InterPro" id="IPR036071">
    <property type="entry name" value="AMMECR1_dom_sf"/>
</dbReference>
<dbReference type="SUPFAM" id="SSF52374">
    <property type="entry name" value="Nucleotidylyl transferase"/>
    <property type="match status" value="1"/>
</dbReference>
<dbReference type="GO" id="GO:0005524">
    <property type="term" value="F:ATP binding"/>
    <property type="evidence" value="ECO:0007669"/>
    <property type="project" value="UniProtKB-KW"/>
</dbReference>
<evidence type="ECO:0000256" key="1">
    <source>
        <dbReference type="SAM" id="MobiDB-lite"/>
    </source>
</evidence>
<dbReference type="PANTHER" id="PTHR13016:SF0">
    <property type="entry name" value="AMME SYNDROME CANDIDATE GENE 1 PROTEIN"/>
    <property type="match status" value="1"/>
</dbReference>
<dbReference type="EMBL" id="CAQQ02132809">
    <property type="status" value="NOT_ANNOTATED_CDS"/>
    <property type="molecule type" value="Genomic_DNA"/>
</dbReference>
<keyword evidence="4" id="KW-1185">Reference proteome</keyword>
<dbReference type="Pfam" id="PF01871">
    <property type="entry name" value="AMMECR1"/>
    <property type="match status" value="1"/>
</dbReference>
<dbReference type="HOGENOM" id="CLU_824620_0_0_1"/>